<name>A0A0G4HNA6_9ALVE</name>
<keyword evidence="1" id="KW-0732">Signal</keyword>
<proteinExistence type="predicted"/>
<evidence type="ECO:0000313" key="2">
    <source>
        <dbReference type="EMBL" id="CEM45654.1"/>
    </source>
</evidence>
<dbReference type="AlphaFoldDB" id="A0A0G4HNA6"/>
<dbReference type="VEuPathDB" id="CryptoDB:Cvel_7594"/>
<accession>A0A0G4HNA6</accession>
<sequence length="290" mass="31177">MGFLVTFLLVVSVVGLSESVHQYRNNKSPVLLEDAVLQSDFSSDSASGSCSLGFEIARDVSLKDALARLGSPDWSKTLVAYDFDLTLKASVFIGKEAKGPKKAVVRGGEESLALVKELQAKGARQVVISAAAPSQISYETVKMRMEDIGVADLFDLPAKGEFIPMLDGSKAFVAGDVYLPKYSKDACIELARKKNGETTILFLDDFVVNAFNVASFYVGNGASVTDKPSKLVGIWLDPQPLIDAKQIHLTGLENSRNSEYKAYVCVAEKDTCFSDMSGLNEAAQACMSSG</sequence>
<organism evidence="2">
    <name type="scientific">Chromera velia CCMP2878</name>
    <dbReference type="NCBI Taxonomy" id="1169474"/>
    <lineage>
        <taxon>Eukaryota</taxon>
        <taxon>Sar</taxon>
        <taxon>Alveolata</taxon>
        <taxon>Colpodellida</taxon>
        <taxon>Chromeraceae</taxon>
        <taxon>Chromera</taxon>
    </lineage>
</organism>
<feature type="chain" id="PRO_5005191783" evidence="1">
    <location>
        <begin position="20"/>
        <end position="290"/>
    </location>
</feature>
<gene>
    <name evidence="2" type="ORF">Cvel_7594</name>
</gene>
<dbReference type="EMBL" id="CDMZ01003238">
    <property type="protein sequence ID" value="CEM45654.1"/>
    <property type="molecule type" value="Genomic_DNA"/>
</dbReference>
<protein>
    <submittedName>
        <fullName evidence="2">Uncharacterized protein</fullName>
    </submittedName>
</protein>
<reference evidence="2" key="1">
    <citation type="submission" date="2014-11" db="EMBL/GenBank/DDBJ databases">
        <authorList>
            <person name="Otto D Thomas"/>
            <person name="Naeem Raeece"/>
        </authorList>
    </citation>
    <scope>NUCLEOTIDE SEQUENCE</scope>
</reference>
<feature type="signal peptide" evidence="1">
    <location>
        <begin position="1"/>
        <end position="19"/>
    </location>
</feature>
<evidence type="ECO:0000256" key="1">
    <source>
        <dbReference type="SAM" id="SignalP"/>
    </source>
</evidence>